<dbReference type="PANTHER" id="PTHR36173:SF2">
    <property type="entry name" value="RIBONUCLEASE VAPC16"/>
    <property type="match status" value="1"/>
</dbReference>
<dbReference type="InterPro" id="IPR041705">
    <property type="entry name" value="PIN_Sll0205"/>
</dbReference>
<name>A0A2L0EY43_SORCE</name>
<accession>A0A2L0EY43</accession>
<sequence>MAIKVSLGKLTVPGDIEVFIKEHMMMNDIALLDISLRHVARVSCLPFHHRDPFDRLMIAQALVEDIPIVSQDIAFDAYGVKRIG</sequence>
<dbReference type="AlphaFoldDB" id="A0A2L0EY43"/>
<dbReference type="EMBL" id="CP012673">
    <property type="protein sequence ID" value="AUX44206.1"/>
    <property type="molecule type" value="Genomic_DNA"/>
</dbReference>
<evidence type="ECO:0008006" key="3">
    <source>
        <dbReference type="Google" id="ProtNLM"/>
    </source>
</evidence>
<dbReference type="InterPro" id="IPR052919">
    <property type="entry name" value="TA_system_RNase"/>
</dbReference>
<dbReference type="RefSeq" id="WP_199789348.1">
    <property type="nucleotide sequence ID" value="NZ_CP012673.1"/>
</dbReference>
<dbReference type="CDD" id="cd09872">
    <property type="entry name" value="PIN_Sll0205-like"/>
    <property type="match status" value="1"/>
</dbReference>
<evidence type="ECO:0000313" key="1">
    <source>
        <dbReference type="EMBL" id="AUX44206.1"/>
    </source>
</evidence>
<protein>
    <recommendedName>
        <fullName evidence="3">PIN domain-containing protein</fullName>
    </recommendedName>
</protein>
<dbReference type="SUPFAM" id="SSF88723">
    <property type="entry name" value="PIN domain-like"/>
    <property type="match status" value="1"/>
</dbReference>
<evidence type="ECO:0000313" key="2">
    <source>
        <dbReference type="Proteomes" id="UP000238348"/>
    </source>
</evidence>
<reference evidence="1 2" key="1">
    <citation type="submission" date="2015-09" db="EMBL/GenBank/DDBJ databases">
        <title>Sorangium comparison.</title>
        <authorList>
            <person name="Zaburannyi N."/>
            <person name="Bunk B."/>
            <person name="Overmann J."/>
            <person name="Mueller R."/>
        </authorList>
    </citation>
    <scope>NUCLEOTIDE SEQUENCE [LARGE SCALE GENOMIC DNA]</scope>
    <source>
        <strain evidence="1 2">So ce26</strain>
    </source>
</reference>
<dbReference type="Proteomes" id="UP000238348">
    <property type="component" value="Chromosome"/>
</dbReference>
<proteinExistence type="predicted"/>
<gene>
    <name evidence="1" type="ORF">SOCE26_056700</name>
</gene>
<dbReference type="InterPro" id="IPR029060">
    <property type="entry name" value="PIN-like_dom_sf"/>
</dbReference>
<organism evidence="1 2">
    <name type="scientific">Sorangium cellulosum</name>
    <name type="common">Polyangium cellulosum</name>
    <dbReference type="NCBI Taxonomy" id="56"/>
    <lineage>
        <taxon>Bacteria</taxon>
        <taxon>Pseudomonadati</taxon>
        <taxon>Myxococcota</taxon>
        <taxon>Polyangia</taxon>
        <taxon>Polyangiales</taxon>
        <taxon>Polyangiaceae</taxon>
        <taxon>Sorangium</taxon>
    </lineage>
</organism>
<dbReference type="PANTHER" id="PTHR36173">
    <property type="entry name" value="RIBONUCLEASE VAPC16-RELATED"/>
    <property type="match status" value="1"/>
</dbReference>